<organism evidence="3">
    <name type="scientific">uncultured Thiotrichaceae bacterium</name>
    <dbReference type="NCBI Taxonomy" id="298394"/>
    <lineage>
        <taxon>Bacteria</taxon>
        <taxon>Pseudomonadati</taxon>
        <taxon>Pseudomonadota</taxon>
        <taxon>Gammaproteobacteria</taxon>
        <taxon>Thiotrichales</taxon>
        <taxon>Thiotrichaceae</taxon>
        <taxon>environmental samples</taxon>
    </lineage>
</organism>
<evidence type="ECO:0000256" key="1">
    <source>
        <dbReference type="ARBA" id="ARBA00010894"/>
    </source>
</evidence>
<sequence>MVLQNIAVFLISALFSLYIGAVLVRFLLAYARADFHNPYSQALVKVTNPVLVPLRRFIPAIGTVDTASLVLAFVLKLVGILLITAVTGQAFDFAYLLPAALVDLVRSLIWIYIVAMIVQAVMSWMGNTHGNPVASLLYSLTSPILRPIRNIVPLVGAIDLSPLVAILLLQVCLMLLAPLPGVF</sequence>
<evidence type="ECO:0000313" key="3">
    <source>
        <dbReference type="EMBL" id="CAA6811992.1"/>
    </source>
</evidence>
<proteinExistence type="inferred from homology"/>
<feature type="transmembrane region" description="Helical" evidence="2">
    <location>
        <begin position="66"/>
        <end position="87"/>
    </location>
</feature>
<dbReference type="GO" id="GO:0016020">
    <property type="term" value="C:membrane"/>
    <property type="evidence" value="ECO:0007669"/>
    <property type="project" value="InterPro"/>
</dbReference>
<feature type="transmembrane region" description="Helical" evidence="2">
    <location>
        <begin position="93"/>
        <end position="118"/>
    </location>
</feature>
<dbReference type="PANTHER" id="PTHR33219">
    <property type="entry name" value="YLMG HOMOLOG PROTEIN 2, CHLOROPLASTIC"/>
    <property type="match status" value="1"/>
</dbReference>
<protein>
    <submittedName>
        <fullName evidence="3">Integral membrane protein YggT, involved in response to extracytoplasmic stress (Osmotic shock)</fullName>
    </submittedName>
</protein>
<keyword evidence="2" id="KW-1133">Transmembrane helix</keyword>
<dbReference type="InterPro" id="IPR003425">
    <property type="entry name" value="CCB3/YggT"/>
</dbReference>
<accession>A0A6S6T0A0</accession>
<name>A0A6S6T0A0_9GAMM</name>
<dbReference type="EMBL" id="CACVAV010000193">
    <property type="protein sequence ID" value="CAA6811992.1"/>
    <property type="molecule type" value="Genomic_DNA"/>
</dbReference>
<keyword evidence="2" id="KW-0812">Transmembrane</keyword>
<feature type="transmembrane region" description="Helical" evidence="2">
    <location>
        <begin position="6"/>
        <end position="28"/>
    </location>
</feature>
<evidence type="ECO:0000256" key="2">
    <source>
        <dbReference type="SAM" id="Phobius"/>
    </source>
</evidence>
<reference evidence="3" key="1">
    <citation type="submission" date="2020-01" db="EMBL/GenBank/DDBJ databases">
        <authorList>
            <person name="Meier V. D."/>
            <person name="Meier V D."/>
        </authorList>
    </citation>
    <scope>NUCLEOTIDE SEQUENCE</scope>
    <source>
        <strain evidence="3">HLG_WM_MAG_08</strain>
    </source>
</reference>
<gene>
    <name evidence="3" type="ORF">HELGO_WM38587</name>
</gene>
<keyword evidence="2" id="KW-0472">Membrane</keyword>
<feature type="transmembrane region" description="Helical" evidence="2">
    <location>
        <begin position="151"/>
        <end position="177"/>
    </location>
</feature>
<comment type="similarity">
    <text evidence="1">Belongs to the YggT family.</text>
</comment>
<dbReference type="AlphaFoldDB" id="A0A6S6T0A0"/>
<dbReference type="PANTHER" id="PTHR33219:SF14">
    <property type="entry name" value="PROTEIN COFACTOR ASSEMBLY OF COMPLEX C SUBUNIT B CCB3, CHLOROPLASTIC-RELATED"/>
    <property type="match status" value="1"/>
</dbReference>
<dbReference type="Pfam" id="PF02325">
    <property type="entry name" value="CCB3_YggT"/>
    <property type="match status" value="2"/>
</dbReference>